<dbReference type="RefSeq" id="WP_043064619.1">
    <property type="nucleotide sequence ID" value="NZ_BJOA01000130.1"/>
</dbReference>
<dbReference type="STRING" id="47500.AF333_17235"/>
<reference evidence="2 4" key="1">
    <citation type="submission" date="2015-07" db="EMBL/GenBank/DDBJ databases">
        <title>Fjat-14205 dsm 2895.</title>
        <authorList>
            <person name="Liu B."/>
            <person name="Wang J."/>
            <person name="Zhu Y."/>
            <person name="Liu G."/>
            <person name="Chen Q."/>
            <person name="Chen Z."/>
            <person name="Lan J."/>
            <person name="Che J."/>
            <person name="Ge C."/>
            <person name="Shi H."/>
            <person name="Pan Z."/>
            <person name="Liu X."/>
        </authorList>
    </citation>
    <scope>NUCLEOTIDE SEQUENCE [LARGE SCALE GENOMIC DNA]</scope>
    <source>
        <strain evidence="2 4">DSM 2895</strain>
    </source>
</reference>
<dbReference type="AlphaFoldDB" id="A0A0D1WCR7"/>
<gene>
    <name evidence="2" type="ORF">AF333_17235</name>
    <name evidence="3" type="ORF">SAMN04487909_12230</name>
</gene>
<evidence type="ECO:0000313" key="2">
    <source>
        <dbReference type="EMBL" id="KON96963.1"/>
    </source>
</evidence>
<protein>
    <submittedName>
        <fullName evidence="2">MrsE</fullName>
    </submittedName>
</protein>
<dbReference type="PANTHER" id="PTHR37305">
    <property type="entry name" value="INTEGRAL MEMBRANE PROTEIN-RELATED"/>
    <property type="match status" value="1"/>
</dbReference>
<dbReference type="EMBL" id="LGUG01000004">
    <property type="protein sequence ID" value="KON96963.1"/>
    <property type="molecule type" value="Genomic_DNA"/>
</dbReference>
<proteinExistence type="predicted"/>
<organism evidence="2 4">
    <name type="scientific">Aneurinibacillus migulanus</name>
    <name type="common">Bacillus migulanus</name>
    <dbReference type="NCBI Taxonomy" id="47500"/>
    <lineage>
        <taxon>Bacteria</taxon>
        <taxon>Bacillati</taxon>
        <taxon>Bacillota</taxon>
        <taxon>Bacilli</taxon>
        <taxon>Bacillales</taxon>
        <taxon>Paenibacillaceae</taxon>
        <taxon>Aneurinibacillus group</taxon>
        <taxon>Aneurinibacillus</taxon>
    </lineage>
</organism>
<evidence type="ECO:0000256" key="1">
    <source>
        <dbReference type="SAM" id="Phobius"/>
    </source>
</evidence>
<dbReference type="PATRIC" id="fig|47500.12.peg.7283"/>
<keyword evidence="4" id="KW-1185">Reference proteome</keyword>
<feature type="transmembrane region" description="Helical" evidence="1">
    <location>
        <begin position="140"/>
        <end position="163"/>
    </location>
</feature>
<dbReference type="PANTHER" id="PTHR37305:SF1">
    <property type="entry name" value="MEMBRANE PROTEIN"/>
    <property type="match status" value="1"/>
</dbReference>
<keyword evidence="1" id="KW-0812">Transmembrane</keyword>
<accession>A0A0D1WCR7</accession>
<dbReference type="GeneID" id="42306911"/>
<evidence type="ECO:0000313" key="5">
    <source>
        <dbReference type="Proteomes" id="UP000182836"/>
    </source>
</evidence>
<evidence type="ECO:0000313" key="4">
    <source>
        <dbReference type="Proteomes" id="UP000037269"/>
    </source>
</evidence>
<feature type="transmembrane region" description="Helical" evidence="1">
    <location>
        <begin position="20"/>
        <end position="39"/>
    </location>
</feature>
<dbReference type="Proteomes" id="UP000037269">
    <property type="component" value="Unassembled WGS sequence"/>
</dbReference>
<keyword evidence="1" id="KW-0472">Membrane</keyword>
<feature type="transmembrane region" description="Helical" evidence="1">
    <location>
        <begin position="217"/>
        <end position="236"/>
    </location>
</feature>
<dbReference type="OrthoDB" id="9781996at2"/>
<dbReference type="Proteomes" id="UP000182836">
    <property type="component" value="Unassembled WGS sequence"/>
</dbReference>
<name>A0A0D1WCR7_ANEMI</name>
<feature type="transmembrane region" description="Helical" evidence="1">
    <location>
        <begin position="59"/>
        <end position="82"/>
    </location>
</feature>
<dbReference type="Pfam" id="PF12730">
    <property type="entry name" value="ABC2_membrane_4"/>
    <property type="match status" value="1"/>
</dbReference>
<feature type="transmembrane region" description="Helical" evidence="1">
    <location>
        <begin position="103"/>
        <end position="128"/>
    </location>
</feature>
<dbReference type="EMBL" id="FNED01000022">
    <property type="protein sequence ID" value="SDJ60845.1"/>
    <property type="molecule type" value="Genomic_DNA"/>
</dbReference>
<feature type="transmembrane region" description="Helical" evidence="1">
    <location>
        <begin position="175"/>
        <end position="197"/>
    </location>
</feature>
<sequence>MLKQLISVELLKIRRSRFWIMMLLGPIIAVVLSLSNFFNNFDVFMDPGDNGWIEAWTQVAIFMGPFILPILSGIYASLVCRYEYISGGWKQLLALPVSRSNVYISKFIVLLVLLAVTQCIVFILFIILGLLSGVPHEIPWFSLIVFSLRGLLATLPLAAIQLVISIRSRNFGVPLAFNIALTLPAILAANTSLGQFYPWTQPMLAMSPTDETPIQSFPLFYTVVIGVFIATMVFGIRNFTKRDMT</sequence>
<reference evidence="3 5" key="2">
    <citation type="submission" date="2016-10" db="EMBL/GenBank/DDBJ databases">
        <authorList>
            <person name="de Groot N.N."/>
        </authorList>
    </citation>
    <scope>NUCLEOTIDE SEQUENCE [LARGE SCALE GENOMIC DNA]</scope>
    <source>
        <strain evidence="3 5">DSM 2895</strain>
    </source>
</reference>
<dbReference type="CDD" id="cd21809">
    <property type="entry name" value="ABC-2_lan_permease-like"/>
    <property type="match status" value="1"/>
</dbReference>
<evidence type="ECO:0000313" key="3">
    <source>
        <dbReference type="EMBL" id="SDJ60845.1"/>
    </source>
</evidence>
<keyword evidence="1" id="KW-1133">Transmembrane helix</keyword>